<keyword evidence="2" id="KW-1185">Reference proteome</keyword>
<name>A0ACC1LZQ1_9FUNG</name>
<dbReference type="Proteomes" id="UP001139981">
    <property type="component" value="Unassembled WGS sequence"/>
</dbReference>
<dbReference type="EMBL" id="JANBVB010001133">
    <property type="protein sequence ID" value="KAJ2890995.1"/>
    <property type="molecule type" value="Genomic_DNA"/>
</dbReference>
<evidence type="ECO:0000313" key="2">
    <source>
        <dbReference type="Proteomes" id="UP001139981"/>
    </source>
</evidence>
<comment type="caution">
    <text evidence="1">The sequence shown here is derived from an EMBL/GenBank/DDBJ whole genome shotgun (WGS) entry which is preliminary data.</text>
</comment>
<sequence>MANGNDDEDGDYVKVGHEPSSKERTELDDVVPSQIAESIATVSSSDKYSFTNNGAGDDAERDEQALDESRPNEGLDGAGDVDPEGEHDSISSLSKHDETEPEPKTLSCLQIPSAPRLSGLSSEAPLTPRPLSAIASLPPLPINHVKRVISRSPSQFSSGLLDAASQFGSTAKSHSRCASATIALAAVKKGGPITKARRPSHSPEYNSETEHIAPLVRSSSTDERLQCATSGSGTVLIPSGDGCDSAASSNAGGDNDDDDDDDDESQARDEDAERAFEDFTYKNIALLSHVNRGVSSSGNATPAIERPPPGMSGMSAAPVTAVAMPMAVPSHRHSVYSSAPGTARGSPINAYDVKSQTPDA</sequence>
<protein>
    <submittedName>
        <fullName evidence="1">Uncharacterized protein</fullName>
    </submittedName>
</protein>
<reference evidence="1" key="1">
    <citation type="submission" date="2022-07" db="EMBL/GenBank/DDBJ databases">
        <title>Phylogenomic reconstructions and comparative analyses of Kickxellomycotina fungi.</title>
        <authorList>
            <person name="Reynolds N.K."/>
            <person name="Stajich J.E."/>
            <person name="Barry K."/>
            <person name="Grigoriev I.V."/>
            <person name="Crous P."/>
            <person name="Smith M.E."/>
        </authorList>
    </citation>
    <scope>NUCLEOTIDE SEQUENCE</scope>
    <source>
        <strain evidence="1">CBS 190363</strain>
    </source>
</reference>
<proteinExistence type="predicted"/>
<accession>A0ACC1LZQ1</accession>
<organism evidence="1 2">
    <name type="scientific">Coemansia aciculifera</name>
    <dbReference type="NCBI Taxonomy" id="417176"/>
    <lineage>
        <taxon>Eukaryota</taxon>
        <taxon>Fungi</taxon>
        <taxon>Fungi incertae sedis</taxon>
        <taxon>Zoopagomycota</taxon>
        <taxon>Kickxellomycotina</taxon>
        <taxon>Kickxellomycetes</taxon>
        <taxon>Kickxellales</taxon>
        <taxon>Kickxellaceae</taxon>
        <taxon>Coemansia</taxon>
    </lineage>
</organism>
<gene>
    <name evidence="1" type="ORF">IWW38_003827</name>
</gene>
<evidence type="ECO:0000313" key="1">
    <source>
        <dbReference type="EMBL" id="KAJ2890995.1"/>
    </source>
</evidence>